<feature type="region of interest" description="Disordered" evidence="1">
    <location>
        <begin position="198"/>
        <end position="233"/>
    </location>
</feature>
<evidence type="ECO:0000313" key="3">
    <source>
        <dbReference type="Proteomes" id="UP001159363"/>
    </source>
</evidence>
<evidence type="ECO:0000256" key="1">
    <source>
        <dbReference type="SAM" id="MobiDB-lite"/>
    </source>
</evidence>
<sequence>MHIEGFKPLKPFSFDGNLAINWKHWKQQLTIYLKATGRESKEDTVKIATLLHVLGEEVQDLFFTMDISEEEGKKYDGVVKCLESYFLPRTNQSVERHKFNNSVQEDALRCLSTNCGYKSLRDDLIKDRIECGVRHTSERLIPTLTLAKAAQAAEQTHKLTQAIDSKEAVGLRVLHRSNRTEGNTSGTLAGDREGYEYGTSHCKTRGNHNGSTVHNTNQAHSNKWGLPEQPVHH</sequence>
<dbReference type="PANTHER" id="PTHR33198">
    <property type="entry name" value="ANK_REP_REGION DOMAIN-CONTAINING PROTEIN-RELATED"/>
    <property type="match status" value="1"/>
</dbReference>
<name>A0ABQ9GX00_9NEOP</name>
<keyword evidence="3" id="KW-1185">Reference proteome</keyword>
<dbReference type="Proteomes" id="UP001159363">
    <property type="component" value="Chromosome 7"/>
</dbReference>
<feature type="compositionally biased region" description="Polar residues" evidence="1">
    <location>
        <begin position="207"/>
        <end position="221"/>
    </location>
</feature>
<comment type="caution">
    <text evidence="2">The sequence shown here is derived from an EMBL/GenBank/DDBJ whole genome shotgun (WGS) entry which is preliminary data.</text>
</comment>
<gene>
    <name evidence="2" type="ORF">PR048_020998</name>
</gene>
<proteinExistence type="predicted"/>
<protein>
    <submittedName>
        <fullName evidence="2">Uncharacterized protein</fullName>
    </submittedName>
</protein>
<reference evidence="2 3" key="1">
    <citation type="submission" date="2023-02" db="EMBL/GenBank/DDBJ databases">
        <title>LHISI_Scaffold_Assembly.</title>
        <authorList>
            <person name="Stuart O.P."/>
            <person name="Cleave R."/>
            <person name="Magrath M.J.L."/>
            <person name="Mikheyev A.S."/>
        </authorList>
    </citation>
    <scope>NUCLEOTIDE SEQUENCE [LARGE SCALE GENOMIC DNA]</scope>
    <source>
        <strain evidence="2">Daus_M_001</strain>
        <tissue evidence="2">Leg muscle</tissue>
    </source>
</reference>
<evidence type="ECO:0000313" key="2">
    <source>
        <dbReference type="EMBL" id="KAJ8876553.1"/>
    </source>
</evidence>
<organism evidence="2 3">
    <name type="scientific">Dryococelus australis</name>
    <dbReference type="NCBI Taxonomy" id="614101"/>
    <lineage>
        <taxon>Eukaryota</taxon>
        <taxon>Metazoa</taxon>
        <taxon>Ecdysozoa</taxon>
        <taxon>Arthropoda</taxon>
        <taxon>Hexapoda</taxon>
        <taxon>Insecta</taxon>
        <taxon>Pterygota</taxon>
        <taxon>Neoptera</taxon>
        <taxon>Polyneoptera</taxon>
        <taxon>Phasmatodea</taxon>
        <taxon>Verophasmatodea</taxon>
        <taxon>Anareolatae</taxon>
        <taxon>Phasmatidae</taxon>
        <taxon>Eurycanthinae</taxon>
        <taxon>Dryococelus</taxon>
    </lineage>
</organism>
<dbReference type="EMBL" id="JARBHB010000008">
    <property type="protein sequence ID" value="KAJ8876553.1"/>
    <property type="molecule type" value="Genomic_DNA"/>
</dbReference>
<accession>A0ABQ9GX00</accession>